<dbReference type="AlphaFoldDB" id="A0A1X7N7F2"/>
<accession>A0A1X7N7F2</accession>
<evidence type="ECO:0000256" key="2">
    <source>
        <dbReference type="ARBA" id="ARBA00022801"/>
    </source>
</evidence>
<proteinExistence type="predicted"/>
<protein>
    <submittedName>
        <fullName evidence="4">Putative hydrolase of the HAD superfamily</fullName>
    </submittedName>
</protein>
<dbReference type="InterPro" id="IPR006439">
    <property type="entry name" value="HAD-SF_hydro_IA"/>
</dbReference>
<dbReference type="RefSeq" id="WP_085475263.1">
    <property type="nucleotide sequence ID" value="NZ_FXBM01000001.1"/>
</dbReference>
<reference evidence="5" key="1">
    <citation type="submission" date="2017-04" db="EMBL/GenBank/DDBJ databases">
        <authorList>
            <person name="Varghese N."/>
            <person name="Submissions S."/>
        </authorList>
    </citation>
    <scope>NUCLEOTIDE SEQUENCE [LARGE SCALE GENOMIC DNA]</scope>
    <source>
        <strain evidence="5">VKM Ac-2121</strain>
    </source>
</reference>
<organism evidence="4 5">
    <name type="scientific">Rathayibacter oskolensis</name>
    <dbReference type="NCBI Taxonomy" id="1891671"/>
    <lineage>
        <taxon>Bacteria</taxon>
        <taxon>Bacillati</taxon>
        <taxon>Actinomycetota</taxon>
        <taxon>Actinomycetes</taxon>
        <taxon>Micrococcales</taxon>
        <taxon>Microbacteriaceae</taxon>
        <taxon>Rathayibacter</taxon>
    </lineage>
</organism>
<dbReference type="Gene3D" id="1.20.120.1600">
    <property type="match status" value="1"/>
</dbReference>
<dbReference type="InterPro" id="IPR036412">
    <property type="entry name" value="HAD-like_sf"/>
</dbReference>
<dbReference type="NCBIfam" id="TIGR01509">
    <property type="entry name" value="HAD-SF-IA-v3"/>
    <property type="match status" value="1"/>
</dbReference>
<dbReference type="SFLD" id="SFLDG01129">
    <property type="entry name" value="C1.5:_HAD__Beta-PGM__Phosphata"/>
    <property type="match status" value="1"/>
</dbReference>
<dbReference type="NCBIfam" id="TIGR01549">
    <property type="entry name" value="HAD-SF-IA-v1"/>
    <property type="match status" value="1"/>
</dbReference>
<dbReference type="GO" id="GO:0044281">
    <property type="term" value="P:small molecule metabolic process"/>
    <property type="evidence" value="ECO:0007669"/>
    <property type="project" value="UniProtKB-ARBA"/>
</dbReference>
<dbReference type="PRINTS" id="PR00413">
    <property type="entry name" value="HADHALOGNASE"/>
</dbReference>
<dbReference type="InterPro" id="IPR023214">
    <property type="entry name" value="HAD_sf"/>
</dbReference>
<dbReference type="SFLD" id="SFLDS00003">
    <property type="entry name" value="Haloacid_Dehalogenase"/>
    <property type="match status" value="1"/>
</dbReference>
<dbReference type="Pfam" id="PF00702">
    <property type="entry name" value="Hydrolase"/>
    <property type="match status" value="1"/>
</dbReference>
<evidence type="ECO:0000313" key="5">
    <source>
        <dbReference type="Proteomes" id="UP000193711"/>
    </source>
</evidence>
<evidence type="ECO:0000313" key="4">
    <source>
        <dbReference type="EMBL" id="SMH32902.1"/>
    </source>
</evidence>
<dbReference type="OrthoDB" id="9810501at2"/>
<keyword evidence="2 4" id="KW-0378">Hydrolase</keyword>
<dbReference type="SUPFAM" id="SSF56784">
    <property type="entry name" value="HAD-like"/>
    <property type="match status" value="1"/>
</dbReference>
<dbReference type="InterPro" id="IPR051400">
    <property type="entry name" value="HAD-like_hydrolase"/>
</dbReference>
<dbReference type="PANTHER" id="PTHR46470:SF4">
    <property type="entry name" value="5-AMINO-6-(5-PHOSPHO-D-RIBITYLAMINO)URACIL PHOSPHATASE YIGB"/>
    <property type="match status" value="1"/>
</dbReference>
<name>A0A1X7N7F2_9MICO</name>
<dbReference type="Proteomes" id="UP000193711">
    <property type="component" value="Unassembled WGS sequence"/>
</dbReference>
<gene>
    <name evidence="4" type="ORF">SAMN06295885_0791</name>
</gene>
<dbReference type="STRING" id="1891671.SAMN06295885_0791"/>
<evidence type="ECO:0000256" key="3">
    <source>
        <dbReference type="ARBA" id="ARBA00022842"/>
    </source>
</evidence>
<keyword evidence="5" id="KW-1185">Reference proteome</keyword>
<dbReference type="EMBL" id="FXBM01000001">
    <property type="protein sequence ID" value="SMH32902.1"/>
    <property type="molecule type" value="Genomic_DNA"/>
</dbReference>
<evidence type="ECO:0000256" key="1">
    <source>
        <dbReference type="ARBA" id="ARBA00001946"/>
    </source>
</evidence>
<dbReference type="GO" id="GO:0016787">
    <property type="term" value="F:hydrolase activity"/>
    <property type="evidence" value="ECO:0007669"/>
    <property type="project" value="UniProtKB-KW"/>
</dbReference>
<dbReference type="PANTHER" id="PTHR46470">
    <property type="entry name" value="N-ACYLNEURAMINATE-9-PHOSPHATASE"/>
    <property type="match status" value="1"/>
</dbReference>
<keyword evidence="3" id="KW-0460">Magnesium</keyword>
<sequence length="244" mass="26443">MLTLALFDLDDTLFAHARAVREGIASYSAALGAPYPADAAETQRLWYELEEEHYHRYLAGELDYEGQRQARAAAFAAAVGVVLSPEEASEWFGAYLAHYTAHWTLHDDALRALDRLDASGVRIGIITNGDPVFQAGKIDGIGLRDRVEHVIASGEVGVTKPDPRIFEIACERFGVAPEEALYVGDRLTTDALGAARAGLRGVWLDRVGGPEHGRALPPEALALGVRRIGSLDELAALVDGWRLS</sequence>
<dbReference type="Gene3D" id="3.40.50.1000">
    <property type="entry name" value="HAD superfamily/HAD-like"/>
    <property type="match status" value="1"/>
</dbReference>
<comment type="cofactor">
    <cofactor evidence="1">
        <name>Mg(2+)</name>
        <dbReference type="ChEBI" id="CHEBI:18420"/>
    </cofactor>
</comment>